<evidence type="ECO:0000256" key="11">
    <source>
        <dbReference type="ARBA" id="ARBA00047944"/>
    </source>
</evidence>
<evidence type="ECO:0000256" key="3">
    <source>
        <dbReference type="ARBA" id="ARBA00012328"/>
    </source>
</evidence>
<name>A0ABU0UJJ5_9HYPH</name>
<dbReference type="NCBIfam" id="TIGR00046">
    <property type="entry name" value="RsmE family RNA methyltransferase"/>
    <property type="match status" value="1"/>
</dbReference>
<dbReference type="InterPro" id="IPR029028">
    <property type="entry name" value="Alpha/beta_knot_MTases"/>
</dbReference>
<keyword evidence="16" id="KW-1185">Reference proteome</keyword>
<evidence type="ECO:0000259" key="13">
    <source>
        <dbReference type="Pfam" id="PF04452"/>
    </source>
</evidence>
<keyword evidence="8 12" id="KW-0808">Transferase</keyword>
<feature type="domain" description="Ribosomal RNA small subunit methyltransferase E PUA-like" evidence="14">
    <location>
        <begin position="37"/>
        <end position="81"/>
    </location>
</feature>
<evidence type="ECO:0000256" key="12">
    <source>
        <dbReference type="PIRNR" id="PIRNR015601"/>
    </source>
</evidence>
<dbReference type="Pfam" id="PF20260">
    <property type="entry name" value="PUA_4"/>
    <property type="match status" value="1"/>
</dbReference>
<dbReference type="EMBL" id="JAUTBL010000002">
    <property type="protein sequence ID" value="MDQ1185132.1"/>
    <property type="molecule type" value="Genomic_DNA"/>
</dbReference>
<evidence type="ECO:0000256" key="7">
    <source>
        <dbReference type="ARBA" id="ARBA00022603"/>
    </source>
</evidence>
<evidence type="ECO:0000256" key="8">
    <source>
        <dbReference type="ARBA" id="ARBA00022679"/>
    </source>
</evidence>
<evidence type="ECO:0000256" key="2">
    <source>
        <dbReference type="ARBA" id="ARBA00005528"/>
    </source>
</evidence>
<dbReference type="InterPro" id="IPR046886">
    <property type="entry name" value="RsmE_MTase_dom"/>
</dbReference>
<dbReference type="CDD" id="cd18084">
    <property type="entry name" value="RsmE-like"/>
    <property type="match status" value="1"/>
</dbReference>
<dbReference type="InterPro" id="IPR029026">
    <property type="entry name" value="tRNA_m1G_MTases_N"/>
</dbReference>
<dbReference type="NCBIfam" id="NF008696">
    <property type="entry name" value="PRK11713.3-5"/>
    <property type="match status" value="1"/>
</dbReference>
<dbReference type="PIRSF" id="PIRSF015601">
    <property type="entry name" value="MTase_slr0722"/>
    <property type="match status" value="1"/>
</dbReference>
<comment type="subcellular location">
    <subcellularLocation>
        <location evidence="1 12">Cytoplasm</location>
    </subcellularLocation>
</comment>
<evidence type="ECO:0000259" key="14">
    <source>
        <dbReference type="Pfam" id="PF20260"/>
    </source>
</evidence>
<evidence type="ECO:0000256" key="9">
    <source>
        <dbReference type="ARBA" id="ARBA00022691"/>
    </source>
</evidence>
<dbReference type="Pfam" id="PF04452">
    <property type="entry name" value="Methyltrans_RNA"/>
    <property type="match status" value="1"/>
</dbReference>
<sequence length="257" mass="28401">MSGQITNHRSTHMRANFRMQRLFVNQSLGAGESVEADGDQFNYLANVLRMGDGAEILLFNGRDGEWKASLSFPTRKKIVLTPVEQTRPQPEKPDLHYIFAPLKTGRLDYLVQKAVEMGAGVLRPVLTQHVQGKITNLDKLRANVVEAAEQCGILAVPDVDEPVRLKDMLENWSPSRRLIYCDEGDAGQNPLPALQAIKERQLALLVGPEGGFSEEERQLLRSKAFVTPIPLGPRILRADTAAVAALAVIQASIGDWK</sequence>
<comment type="function">
    <text evidence="10 12">Specifically methylates the N3 position of the uracil ring of uridine 1498 (m3U1498) in 16S rRNA. Acts on the fully assembled 30S ribosomal subunit.</text>
</comment>
<dbReference type="Gene3D" id="3.40.1280.10">
    <property type="match status" value="1"/>
</dbReference>
<dbReference type="InterPro" id="IPR006700">
    <property type="entry name" value="RsmE"/>
</dbReference>
<dbReference type="Gene3D" id="2.40.240.20">
    <property type="entry name" value="Hypothetical PUA domain-like, domain 1"/>
    <property type="match status" value="1"/>
</dbReference>
<evidence type="ECO:0000313" key="15">
    <source>
        <dbReference type="EMBL" id="MDQ1185132.1"/>
    </source>
</evidence>
<dbReference type="Proteomes" id="UP001224781">
    <property type="component" value="Unassembled WGS sequence"/>
</dbReference>
<keyword evidence="6 12" id="KW-0698">rRNA processing</keyword>
<gene>
    <name evidence="15" type="ORF">QE408_002275</name>
</gene>
<keyword evidence="5 12" id="KW-0963">Cytoplasm</keyword>
<comment type="similarity">
    <text evidence="2 12">Belongs to the RNA methyltransferase RsmE family.</text>
</comment>
<dbReference type="SUPFAM" id="SSF75217">
    <property type="entry name" value="alpha/beta knot"/>
    <property type="match status" value="1"/>
</dbReference>
<dbReference type="EC" id="2.1.1.193" evidence="3 12"/>
<evidence type="ECO:0000313" key="16">
    <source>
        <dbReference type="Proteomes" id="UP001224781"/>
    </source>
</evidence>
<dbReference type="GO" id="GO:0008168">
    <property type="term" value="F:methyltransferase activity"/>
    <property type="evidence" value="ECO:0007669"/>
    <property type="project" value="UniProtKB-KW"/>
</dbReference>
<reference evidence="15 16" key="1">
    <citation type="submission" date="2023-07" db="EMBL/GenBank/DDBJ databases">
        <title>Functional and genomic diversity of the sorghum phyllosphere microbiome.</title>
        <authorList>
            <person name="Shade A."/>
        </authorList>
    </citation>
    <scope>NUCLEOTIDE SEQUENCE [LARGE SCALE GENOMIC DNA]</scope>
    <source>
        <strain evidence="15 16">SORGH_AS_1126</strain>
    </source>
</reference>
<dbReference type="PANTHER" id="PTHR30027">
    <property type="entry name" value="RIBOSOMAL RNA SMALL SUBUNIT METHYLTRANSFERASE E"/>
    <property type="match status" value="1"/>
</dbReference>
<protein>
    <recommendedName>
        <fullName evidence="4 12">Ribosomal RNA small subunit methyltransferase E</fullName>
        <ecNumber evidence="3 12">2.1.1.193</ecNumber>
    </recommendedName>
</protein>
<accession>A0ABU0UJJ5</accession>
<dbReference type="InterPro" id="IPR015947">
    <property type="entry name" value="PUA-like_sf"/>
</dbReference>
<dbReference type="InterPro" id="IPR046887">
    <property type="entry name" value="RsmE_PUA-like"/>
</dbReference>
<evidence type="ECO:0000256" key="5">
    <source>
        <dbReference type="ARBA" id="ARBA00022490"/>
    </source>
</evidence>
<feature type="domain" description="Ribosomal RNA small subunit methyltransferase E methyltransferase" evidence="13">
    <location>
        <begin position="91"/>
        <end position="250"/>
    </location>
</feature>
<comment type="catalytic activity">
    <reaction evidence="11 12">
        <text>uridine(1498) in 16S rRNA + S-adenosyl-L-methionine = N(3)-methyluridine(1498) in 16S rRNA + S-adenosyl-L-homocysteine + H(+)</text>
        <dbReference type="Rhea" id="RHEA:42920"/>
        <dbReference type="Rhea" id="RHEA-COMP:10283"/>
        <dbReference type="Rhea" id="RHEA-COMP:10284"/>
        <dbReference type="ChEBI" id="CHEBI:15378"/>
        <dbReference type="ChEBI" id="CHEBI:57856"/>
        <dbReference type="ChEBI" id="CHEBI:59789"/>
        <dbReference type="ChEBI" id="CHEBI:65315"/>
        <dbReference type="ChEBI" id="CHEBI:74502"/>
        <dbReference type="EC" id="2.1.1.193"/>
    </reaction>
</comment>
<dbReference type="SUPFAM" id="SSF88697">
    <property type="entry name" value="PUA domain-like"/>
    <property type="match status" value="1"/>
</dbReference>
<proteinExistence type="inferred from homology"/>
<dbReference type="PANTHER" id="PTHR30027:SF3">
    <property type="entry name" value="16S RRNA (URACIL(1498)-N(3))-METHYLTRANSFERASE"/>
    <property type="match status" value="1"/>
</dbReference>
<evidence type="ECO:0000256" key="4">
    <source>
        <dbReference type="ARBA" id="ARBA00013673"/>
    </source>
</evidence>
<dbReference type="GO" id="GO:0032259">
    <property type="term" value="P:methylation"/>
    <property type="evidence" value="ECO:0007669"/>
    <property type="project" value="UniProtKB-KW"/>
</dbReference>
<evidence type="ECO:0000256" key="6">
    <source>
        <dbReference type="ARBA" id="ARBA00022552"/>
    </source>
</evidence>
<evidence type="ECO:0000256" key="1">
    <source>
        <dbReference type="ARBA" id="ARBA00004496"/>
    </source>
</evidence>
<comment type="caution">
    <text evidence="15">The sequence shown here is derived from an EMBL/GenBank/DDBJ whole genome shotgun (WGS) entry which is preliminary data.</text>
</comment>
<keyword evidence="7 12" id="KW-0489">Methyltransferase</keyword>
<keyword evidence="9 12" id="KW-0949">S-adenosyl-L-methionine</keyword>
<organism evidence="15 16">
    <name type="scientific">Agrobacterium larrymoorei</name>
    <dbReference type="NCBI Taxonomy" id="160699"/>
    <lineage>
        <taxon>Bacteria</taxon>
        <taxon>Pseudomonadati</taxon>
        <taxon>Pseudomonadota</taxon>
        <taxon>Alphaproteobacteria</taxon>
        <taxon>Hyphomicrobiales</taxon>
        <taxon>Rhizobiaceae</taxon>
        <taxon>Rhizobium/Agrobacterium group</taxon>
        <taxon>Agrobacterium</taxon>
    </lineage>
</organism>
<evidence type="ECO:0000256" key="10">
    <source>
        <dbReference type="ARBA" id="ARBA00025699"/>
    </source>
</evidence>